<proteinExistence type="predicted"/>
<gene>
    <name evidence="2" type="ORF">BKK54_03275</name>
</gene>
<reference evidence="2 3" key="1">
    <citation type="submission" date="2016-10" db="EMBL/GenBank/DDBJ databases">
        <title>Rodentibacter gen. nov. and new species.</title>
        <authorList>
            <person name="Christensen H."/>
        </authorList>
    </citation>
    <scope>NUCLEOTIDE SEQUENCE [LARGE SCALE GENOMIC DNA]</scope>
    <source>
        <strain evidence="3">ppn416</strain>
    </source>
</reference>
<name>A0A1V3J7P5_9PAST</name>
<protein>
    <submittedName>
        <fullName evidence="2">Uncharacterized protein</fullName>
    </submittedName>
</protein>
<feature type="region of interest" description="Disordered" evidence="1">
    <location>
        <begin position="247"/>
        <end position="266"/>
    </location>
</feature>
<dbReference type="Proteomes" id="UP000188481">
    <property type="component" value="Unassembled WGS sequence"/>
</dbReference>
<dbReference type="EMBL" id="MLHN01000006">
    <property type="protein sequence ID" value="OOF51322.1"/>
    <property type="molecule type" value="Genomic_DNA"/>
</dbReference>
<evidence type="ECO:0000313" key="3">
    <source>
        <dbReference type="Proteomes" id="UP000188481"/>
    </source>
</evidence>
<dbReference type="RefSeq" id="WP_077541502.1">
    <property type="nucleotide sequence ID" value="NZ_MLHN01000006.1"/>
</dbReference>
<accession>A0A1V3J7P5</accession>
<organism evidence="2 3">
    <name type="scientific">Rodentibacter genomosp. 1</name>
    <dbReference type="NCBI Taxonomy" id="1908264"/>
    <lineage>
        <taxon>Bacteria</taxon>
        <taxon>Pseudomonadati</taxon>
        <taxon>Pseudomonadota</taxon>
        <taxon>Gammaproteobacteria</taxon>
        <taxon>Pasteurellales</taxon>
        <taxon>Pasteurellaceae</taxon>
        <taxon>Rodentibacter</taxon>
    </lineage>
</organism>
<evidence type="ECO:0000313" key="2">
    <source>
        <dbReference type="EMBL" id="OOF51322.1"/>
    </source>
</evidence>
<sequence>MFELILSTESKVLSTNIVDFEKQAEQYLATLTNTFETDDDFAKAKEEVKALKEIETKIRTAIKQTQNGDIANLIATAEQIADRFKDERLSREKLVKNKEAEIKENIVMAAFEEVQSVRSGFESSVSLALEKIIPKSVITKRLEDATKRRSTLNTLTSAVNAETQAVKAEIAEEAARLSGRLKLIPASYDYLFKDWLELITGTEDLTLIVQQRIEAEQQRETELKAKAEQEAKAKAEAEKVQAEAKAVAEEMNQQTAPLPQSAVENSSENTTALSDFIISIRLNNTTQANAVSIARELKTRFGDAVRLNQAK</sequence>
<comment type="caution">
    <text evidence="2">The sequence shown here is derived from an EMBL/GenBank/DDBJ whole genome shotgun (WGS) entry which is preliminary data.</text>
</comment>
<dbReference type="STRING" id="1908264.BKK54_03275"/>
<dbReference type="AlphaFoldDB" id="A0A1V3J7P5"/>
<keyword evidence="3" id="KW-1185">Reference proteome</keyword>
<feature type="compositionally biased region" description="Polar residues" evidence="1">
    <location>
        <begin position="251"/>
        <end position="266"/>
    </location>
</feature>
<evidence type="ECO:0000256" key="1">
    <source>
        <dbReference type="SAM" id="MobiDB-lite"/>
    </source>
</evidence>